<dbReference type="CDD" id="cd18808">
    <property type="entry name" value="SF1_C_Upf1"/>
    <property type="match status" value="1"/>
</dbReference>
<dbReference type="InterPro" id="IPR041677">
    <property type="entry name" value="DNA2/NAM7_AAA_11"/>
</dbReference>
<evidence type="ECO:0000313" key="12">
    <source>
        <dbReference type="Proteomes" id="UP000054097"/>
    </source>
</evidence>
<keyword evidence="5 7" id="KW-0862">Zinc</keyword>
<dbReference type="GO" id="GO:0002376">
    <property type="term" value="P:immune system process"/>
    <property type="evidence" value="ECO:0007669"/>
    <property type="project" value="UniProtKB-KW"/>
</dbReference>
<feature type="zinc finger region" description="C3H1-type" evidence="7">
    <location>
        <begin position="1"/>
        <end position="25"/>
    </location>
</feature>
<feature type="region of interest" description="Disordered" evidence="8">
    <location>
        <begin position="29"/>
        <end position="51"/>
    </location>
</feature>
<evidence type="ECO:0000259" key="10">
    <source>
        <dbReference type="PROSITE" id="PS51981"/>
    </source>
</evidence>
<evidence type="ECO:0000256" key="5">
    <source>
        <dbReference type="ARBA" id="ARBA00022833"/>
    </source>
</evidence>
<keyword evidence="3 7" id="KW-0479">Metal-binding</keyword>
<organism evidence="11 12">
    <name type="scientific">Serendipita vermifera MAFF 305830</name>
    <dbReference type="NCBI Taxonomy" id="933852"/>
    <lineage>
        <taxon>Eukaryota</taxon>
        <taxon>Fungi</taxon>
        <taxon>Dikarya</taxon>
        <taxon>Basidiomycota</taxon>
        <taxon>Agaricomycotina</taxon>
        <taxon>Agaricomycetes</taxon>
        <taxon>Sebacinales</taxon>
        <taxon>Serendipitaceae</taxon>
        <taxon>Serendipita</taxon>
    </lineage>
</organism>
<evidence type="ECO:0008006" key="13">
    <source>
        <dbReference type="Google" id="ProtNLM"/>
    </source>
</evidence>
<feature type="domain" description="C3H1-type" evidence="9">
    <location>
        <begin position="1"/>
        <end position="25"/>
    </location>
</feature>
<dbReference type="InterPro" id="IPR045055">
    <property type="entry name" value="DNA2/NAM7-like"/>
</dbReference>
<feature type="zinc finger region" description="C3H1-type" evidence="7">
    <location>
        <begin position="55"/>
        <end position="83"/>
    </location>
</feature>
<dbReference type="PROSITE" id="PS51981">
    <property type="entry name" value="ZF_RZ"/>
    <property type="match status" value="1"/>
</dbReference>
<dbReference type="InterPro" id="IPR000571">
    <property type="entry name" value="Znf_CCCH"/>
</dbReference>
<keyword evidence="6" id="KW-0391">Immunity</keyword>
<evidence type="ECO:0000256" key="7">
    <source>
        <dbReference type="PROSITE-ProRule" id="PRU00723"/>
    </source>
</evidence>
<evidence type="ECO:0000259" key="9">
    <source>
        <dbReference type="PROSITE" id="PS50103"/>
    </source>
</evidence>
<protein>
    <recommendedName>
        <fullName evidence="13">P-loop containing nucleoside triphosphate hydrolase protein</fullName>
    </recommendedName>
</protein>
<proteinExistence type="predicted"/>
<dbReference type="InterPro" id="IPR027417">
    <property type="entry name" value="P-loop_NTPase"/>
</dbReference>
<dbReference type="PROSITE" id="PS50103">
    <property type="entry name" value="ZF_C3H1"/>
    <property type="match status" value="2"/>
</dbReference>
<gene>
    <name evidence="11" type="ORF">M408DRAFT_264935</name>
</gene>
<dbReference type="GO" id="GO:0031048">
    <property type="term" value="P:regulatory ncRNA-mediated heterochromatin formation"/>
    <property type="evidence" value="ECO:0007669"/>
    <property type="project" value="TreeGrafter"/>
</dbReference>
<dbReference type="HOGENOM" id="CLU_001490_4_0_1"/>
<reference evidence="11 12" key="1">
    <citation type="submission" date="2014-04" db="EMBL/GenBank/DDBJ databases">
        <authorList>
            <consortium name="DOE Joint Genome Institute"/>
            <person name="Kuo A."/>
            <person name="Zuccaro A."/>
            <person name="Kohler A."/>
            <person name="Nagy L.G."/>
            <person name="Floudas D."/>
            <person name="Copeland A."/>
            <person name="Barry K.W."/>
            <person name="Cichocki N."/>
            <person name="Veneault-Fourrey C."/>
            <person name="LaButti K."/>
            <person name="Lindquist E.A."/>
            <person name="Lipzen A."/>
            <person name="Lundell T."/>
            <person name="Morin E."/>
            <person name="Murat C."/>
            <person name="Sun H."/>
            <person name="Tunlid A."/>
            <person name="Henrissat B."/>
            <person name="Grigoriev I.V."/>
            <person name="Hibbett D.S."/>
            <person name="Martin F."/>
            <person name="Nordberg H.P."/>
            <person name="Cantor M.N."/>
            <person name="Hua S.X."/>
        </authorList>
    </citation>
    <scope>NUCLEOTIDE SEQUENCE [LARGE SCALE GENOMIC DNA]</scope>
    <source>
        <strain evidence="11 12">MAFF 305830</strain>
    </source>
</reference>
<dbReference type="Gene3D" id="3.40.50.300">
    <property type="entry name" value="P-loop containing nucleotide triphosphate hydrolases"/>
    <property type="match status" value="3"/>
</dbReference>
<keyword evidence="2" id="KW-0963">Cytoplasm</keyword>
<feature type="domain" description="C3H1-type" evidence="9">
    <location>
        <begin position="55"/>
        <end position="83"/>
    </location>
</feature>
<keyword evidence="12" id="KW-1185">Reference proteome</keyword>
<dbReference type="GO" id="GO:0004386">
    <property type="term" value="F:helicase activity"/>
    <property type="evidence" value="ECO:0007669"/>
    <property type="project" value="InterPro"/>
</dbReference>
<dbReference type="InterPro" id="IPR047187">
    <property type="entry name" value="SF1_C_Upf1"/>
</dbReference>
<dbReference type="InterPro" id="IPR041679">
    <property type="entry name" value="DNA2/NAM7-like_C"/>
</dbReference>
<dbReference type="GO" id="GO:0008270">
    <property type="term" value="F:zinc ion binding"/>
    <property type="evidence" value="ECO:0007669"/>
    <property type="project" value="UniProtKB-KW"/>
</dbReference>
<accession>A0A0C3AVG9</accession>
<dbReference type="PANTHER" id="PTHR10887:SF445">
    <property type="entry name" value="NFX1-TYPE ZINC FINGER-CONTAINING PROTEIN 1"/>
    <property type="match status" value="1"/>
</dbReference>
<dbReference type="InterPro" id="IPR046439">
    <property type="entry name" value="ZF_RZ_dom"/>
</dbReference>
<dbReference type="Pfam" id="PF13086">
    <property type="entry name" value="AAA_11"/>
    <property type="match status" value="1"/>
</dbReference>
<evidence type="ECO:0000256" key="2">
    <source>
        <dbReference type="ARBA" id="ARBA00022490"/>
    </source>
</evidence>
<dbReference type="SMART" id="SM00356">
    <property type="entry name" value="ZnF_C3H1"/>
    <property type="match status" value="2"/>
</dbReference>
<reference evidence="12" key="2">
    <citation type="submission" date="2015-01" db="EMBL/GenBank/DDBJ databases">
        <title>Evolutionary Origins and Diversification of the Mycorrhizal Mutualists.</title>
        <authorList>
            <consortium name="DOE Joint Genome Institute"/>
            <consortium name="Mycorrhizal Genomics Consortium"/>
            <person name="Kohler A."/>
            <person name="Kuo A."/>
            <person name="Nagy L.G."/>
            <person name="Floudas D."/>
            <person name="Copeland A."/>
            <person name="Barry K.W."/>
            <person name="Cichocki N."/>
            <person name="Veneault-Fourrey C."/>
            <person name="LaButti K."/>
            <person name="Lindquist E.A."/>
            <person name="Lipzen A."/>
            <person name="Lundell T."/>
            <person name="Morin E."/>
            <person name="Murat C."/>
            <person name="Riley R."/>
            <person name="Ohm R."/>
            <person name="Sun H."/>
            <person name="Tunlid A."/>
            <person name="Henrissat B."/>
            <person name="Grigoriev I.V."/>
            <person name="Hibbett D.S."/>
            <person name="Martin F."/>
        </authorList>
    </citation>
    <scope>NUCLEOTIDE SEQUENCE [LARGE SCALE GENOMIC DNA]</scope>
    <source>
        <strain evidence="12">MAFF 305830</strain>
    </source>
</reference>
<dbReference type="Proteomes" id="UP000054097">
    <property type="component" value="Unassembled WGS sequence"/>
</dbReference>
<evidence type="ECO:0000256" key="1">
    <source>
        <dbReference type="ARBA" id="ARBA00004496"/>
    </source>
</evidence>
<dbReference type="SUPFAM" id="SSF52540">
    <property type="entry name" value="P-loop containing nucleoside triphosphate hydrolases"/>
    <property type="match status" value="1"/>
</dbReference>
<dbReference type="Pfam" id="PF13087">
    <property type="entry name" value="AAA_12"/>
    <property type="match status" value="1"/>
</dbReference>
<evidence type="ECO:0000256" key="6">
    <source>
        <dbReference type="ARBA" id="ARBA00022859"/>
    </source>
</evidence>
<evidence type="ECO:0000256" key="4">
    <source>
        <dbReference type="ARBA" id="ARBA00022771"/>
    </source>
</evidence>
<comment type="subcellular location">
    <subcellularLocation>
        <location evidence="1">Cytoplasm</location>
    </subcellularLocation>
</comment>
<dbReference type="GO" id="GO:0005737">
    <property type="term" value="C:cytoplasm"/>
    <property type="evidence" value="ECO:0007669"/>
    <property type="project" value="UniProtKB-SubCell"/>
</dbReference>
<dbReference type="Pfam" id="PF20173">
    <property type="entry name" value="ZnF_RZ-type"/>
    <property type="match status" value="1"/>
</dbReference>
<dbReference type="EMBL" id="KN824340">
    <property type="protein sequence ID" value="KIM23241.1"/>
    <property type="molecule type" value="Genomic_DNA"/>
</dbReference>
<evidence type="ECO:0000313" key="11">
    <source>
        <dbReference type="EMBL" id="KIM23241.1"/>
    </source>
</evidence>
<sequence length="2217" mass="249921">MSACHFFNSPQGCRRSPCRFLHVQASGSVQPSQTPATRTDQSSPTRTTALPLQLTSPPGTCRYFYNYGNCKLADQCRFRHVEPGQPMLQGYLGCAHDIRATHIGTMTNHNIIPASYVIQHLINMCKPHAIFTKPFQMANFAKLLVSACSKHESWDDKEFQRFLEIVTQGHGASRIEYILTYPTVLPRTQYQRDAISFAGTYLGCLSYFVTDFVLNSPLHRHVNLLFGILHTNYDRFYETVTTCMSDIITRRSFEDPPSGIADGAAVFNTLTLVLIEYLTRIKAACREHGSLVALADNIDTWFNTWKSGGFTDGWVPESEHAKTCTLDRLQRYVTRLSSIVHRESAAIARKDGNGLGDVGLGISPEEYYRHYAALVGPLEVQYDPPGQLREQGPRHNNDSDDIREIKIPPTEQEMISPISPFLPANIPGAPHHLGTDSMERLLDIQFRLLREELLAPLRMAIQMIIIDLRNPSPKTFLHSVMDQRGGRYIAQISQVDSTIVNLYTSVNPLRIATDKRGISVELSMDTPPGSARAKSAGRRAEYWKAVSRKRLMHGGLVSLIWKQANTIQLFFGLISSSAEDLLSSVGHDNESLRLRIKFFEAEVNSKVMEWCQLEDQDRRNDTILMIEAPVLYESIRPFLQALQREPTSFPFAQYLVHQPTHHVQGQRMRVRPPRYTMTRPNFTWDIRCLFNNEHAPLQLNPQSPQSVEQARLELKASSHLDDSQADAMVDCLINEFCLIQGPPGTGKSFTGVEIMRVLLANNAGRILLIAFTNHALDHLLLSILDAGITKKIVRLGSRSNNERIAQYSLESLERLSITSTTSQISINKAYGARKRAETELREVLQALQGGPVDDAELIRYLEDSHHEHYDELLNPPLWIQQLREMEAGWTNTQGQLTQEMRSEYDFWLSCSDIHWIQTQITAQESQQQQQSANQFSALTAVGGESDDEWSDDSMSFSDSAGLLVESEEEILRNQFLRQAGMTELPPLSSSNRPLEELQESPMVWLMSDQERYRLHKAWTESTRRHFFDNNRQRFAHLKTRFEEAQVAYDECQSQARLSLLGKVDIIGCTTTGAAKLTNLLTGIRPSILLVEEAGQVLEAHVLGSLVPSIEHVIMIGDPLQLRPTIRNYGLSMDHPRGKAIYKFDQSTMERLDNAGMPMSKLSVQRRMRPEISAIARRTLYKHLEDNERVKSYPDVKGLARNMFFFHHTHPEGGENEESMSKFNTFEVSMIKSLVQHLLRQGCYTKPGSIVVLCMYLGQLAKIRDEFKDSRISVVLDARDEEELRNRESDDVVSEDEPIVEVAEVKVTDQVLIRTVDNFQGEEADVVLLSLVRNPGEGQPGSIGFLKSPNRVNVALTRARHGLYVFGNGDLLIQKSSMWRQVIQEFKDCDAYGSALPVACHRHKNDIQWVRDAKCLRQISPDGGCLRSCDSRLKCGHTCPSKCHADDENHRFVRCYQACRRACSKGHPCKKECWMPCGSCDFPLPQLNLDCGHVLYNAPCYLQDDRSNYRCREQVEKRLPDCEHRVVVDCFQDPSEIQCPALCGELMSCCQRPCNSQCGECKQVSSAPGTRDMHKSHPCGRIMHCQHPCSQPCEIGHGDVCGTSDCSQACRQSCDHHICPLGCSTPCTPCVMHCPWKCEHHECRVPCGSPCIRLPCDTRCTKTLSCGHPCPSLCGEPCGQQQCRLCASPGDLNKVVDLILHLTLDDIDPSSDGLDNITITLKCCHTFTVETLDGVCELSKAYERDATRNAWTRLLLSSETFVKTPCCPTCRAPITARRYGRLTKRGNLDLLERNVATKMARELVSLQATFNGVDMAALEAAVQDFAPRSNFALSDKALQGTQKKRDQYTRPSRQEPVLPVELLGRHMHSICGLPKPECVRWVATMKPLLNLYQKVVILSRQRTAHSSAYEASFSMIYEHELMLARHGPHPPRHPETFALQVAKTKVGMAPPRADTRFQVEAIWMSIDIRVLMAGFAEKTFSYLVEKRDASPAQLLAWANFITFIHNSCFHDARCAAAIARTTSAHRQELLSGLRMFKATWRKTQFGVIMDQSRPEGLSMDQRKLLAQRVERYLLSTRGEALRFKRQCISGGRVLDNIVRDDFDSPLGQCFNHWQQLIDTLNRPSVFYQAVSDEERRQVVGSFTEYSHRGHWYTCPNGHIFTIADCGGAVTTSRCNECGATIGGSGHQIAAGVRQATNLEQIAASQGARQSPWAWNGNV</sequence>
<feature type="domain" description="RZ-type" evidence="10">
    <location>
        <begin position="2129"/>
        <end position="2203"/>
    </location>
</feature>
<evidence type="ECO:0000256" key="3">
    <source>
        <dbReference type="ARBA" id="ARBA00022723"/>
    </source>
</evidence>
<keyword evidence="4 7" id="KW-0863">Zinc-finger</keyword>
<dbReference type="PANTHER" id="PTHR10887">
    <property type="entry name" value="DNA2/NAM7 HELICASE FAMILY"/>
    <property type="match status" value="1"/>
</dbReference>
<dbReference type="GO" id="GO:0031380">
    <property type="term" value="C:nuclear RNA-directed RNA polymerase complex"/>
    <property type="evidence" value="ECO:0007669"/>
    <property type="project" value="TreeGrafter"/>
</dbReference>
<name>A0A0C3AVG9_SERVB</name>
<evidence type="ECO:0000256" key="8">
    <source>
        <dbReference type="SAM" id="MobiDB-lite"/>
    </source>
</evidence>
<dbReference type="OrthoDB" id="2423195at2759"/>